<keyword evidence="5" id="KW-1185">Reference proteome</keyword>
<feature type="domain" description="SCD" evidence="3">
    <location>
        <begin position="428"/>
        <end position="513"/>
    </location>
</feature>
<evidence type="ECO:0000313" key="5">
    <source>
        <dbReference type="Proteomes" id="UP000278627"/>
    </source>
</evidence>
<sequence length="1206" mass="137444">MACSVKLEVLPVANIDDNSSLAGNRRVRVVLPSSTLLFLTPSNGMVSILVEMEEGGQDAYRMTTRGITRHYVDSPVSGHVDSTHSSMIKDVLLDGIFLSTPCFREDEQQHSEFHLESSADSLFRTPSLATRGRKRRSYEEGVAVSIESPTIVKIFFFLYLVFRITKVVFIECLCLDNYDSLSVQSRRGRPRGSTRPRGVGRRASGTYSQEDADESSLFSMVKSGKNLHVMNTVIDNWIEEYERHPDNALVQLQQFFISCCGCKGIISSVMLQTMEYSEIIRQMTDQFDEDTGDYPLVMPGPLWKRFKQTLADFVLLLVSKCKSSYVFDQRLMDSVIQLLTGLADSQVRAFRHTSTFIAMKLSSALVDVALELVDLKAKNIRQVETEKAKLKAEGPNSRLDVLINKKAEIDDKTEDIRQMLTYIFKSVFVHRYRDVVPDIRSICINELGQWMSVYPDHFLEDSYLKYIGWSLYDKMSDVRLKCILALLPLYSQPHMAQKLELFTNKFKDRLVTMVMDKDSDVAVRACQLLTEIYRIYPAALTLKDCVPIYEMVYCNHRGLAQAAGEFLNTKVFQNLQVLAPEKNRASDSAKQLIIDLVQFFVEGDCHDHAAYLVDALIDTNPMIKDWKTMSDLLLSGEAEGFESELIEVLVCSVKQAASGESPIGRAHMSRKGSVINKDVRLLQEDRARLSEVLIPQLPQLLQRFIADRDKVANLITVPLHFQLDMYMASRLEKHLDELMSILESIVEKHADDEILQCVAEIISYFTTNVAVAQHTETHHLKMLDGLALQLRHSIQHFHREQTVDEEDDAAMLAAFRKITAFAMHETKEFFFRFEDLKKWQLWDVALSVLTNADDKQVSRDVGEKAVILLFATLSWDINRLVTEQEPNKAEAIKKLRKHRDQFTALVTSIMMSGASGVENAFLCFVDALMMFNGLPDKSLSIELNRDITRALSMFVEDNVFVEENDAERSLDQQTQVELMHKRRKILVQFCKLILHGILPIYEACIVLQFYTKFYTDFGDILKTLLTKCRDMDRLSCARAVATALCHYYEEIKRASEGNCIDPNSDDFASIRDLAKRFSNLFGSDPVKSREALAIIHKDGIVFALRNDESINRDMPHTNLSFLEILCEFSSRLLRQDKISVLRYLEKHGEMYAKEEPYIIYKASLQERTDDVSTVRNLALRGRSRGRGRGKSTPTYTPAASVYGGDD</sequence>
<dbReference type="GO" id="GO:0008278">
    <property type="term" value="C:cohesin complex"/>
    <property type="evidence" value="ECO:0007669"/>
    <property type="project" value="TreeGrafter"/>
</dbReference>
<dbReference type="InterPro" id="IPR011989">
    <property type="entry name" value="ARM-like"/>
</dbReference>
<dbReference type="InterPro" id="IPR056396">
    <property type="entry name" value="HEAT_SCC3-SA"/>
</dbReference>
<protein>
    <submittedName>
        <fullName evidence="6">SCD domain-containing protein</fullName>
    </submittedName>
</protein>
<dbReference type="Pfam" id="PF24571">
    <property type="entry name" value="HEAT_SCC3-SA"/>
    <property type="match status" value="1"/>
</dbReference>
<gene>
    <name evidence="4" type="ORF">BPAG_LOCUS1152</name>
</gene>
<evidence type="ECO:0000313" key="6">
    <source>
        <dbReference type="WBParaSite" id="BPAG_0000115101-mRNA-1"/>
    </source>
</evidence>
<dbReference type="InterPro" id="IPR013721">
    <property type="entry name" value="STAG"/>
</dbReference>
<dbReference type="Pfam" id="PF21581">
    <property type="entry name" value="SCD"/>
    <property type="match status" value="1"/>
</dbReference>
<evidence type="ECO:0000313" key="4">
    <source>
        <dbReference type="EMBL" id="VDN82338.1"/>
    </source>
</evidence>
<reference evidence="4 5" key="2">
    <citation type="submission" date="2018-11" db="EMBL/GenBank/DDBJ databases">
        <authorList>
            <consortium name="Pathogen Informatics"/>
        </authorList>
    </citation>
    <scope>NUCLEOTIDE SEQUENCE [LARGE SCALE GENOMIC DNA]</scope>
</reference>
<accession>A0A0N4SZD9</accession>
<reference evidence="6" key="1">
    <citation type="submission" date="2017-02" db="UniProtKB">
        <authorList>
            <consortium name="WormBaseParasite"/>
        </authorList>
    </citation>
    <scope>IDENTIFICATION</scope>
</reference>
<proteinExistence type="inferred from homology"/>
<organism evidence="6">
    <name type="scientific">Brugia pahangi</name>
    <name type="common">Filarial nematode worm</name>
    <dbReference type="NCBI Taxonomy" id="6280"/>
    <lineage>
        <taxon>Eukaryota</taxon>
        <taxon>Metazoa</taxon>
        <taxon>Ecdysozoa</taxon>
        <taxon>Nematoda</taxon>
        <taxon>Chromadorea</taxon>
        <taxon>Rhabditida</taxon>
        <taxon>Spirurina</taxon>
        <taxon>Spiruromorpha</taxon>
        <taxon>Filarioidea</taxon>
        <taxon>Onchocercidae</taxon>
        <taxon>Brugia</taxon>
    </lineage>
</organism>
<feature type="region of interest" description="Disordered" evidence="2">
    <location>
        <begin position="184"/>
        <end position="211"/>
    </location>
</feature>
<name>A0A0N4SZD9_BRUPA</name>
<feature type="compositionally biased region" description="Basic residues" evidence="2">
    <location>
        <begin position="186"/>
        <end position="200"/>
    </location>
</feature>
<dbReference type="GO" id="GO:0007062">
    <property type="term" value="P:sister chromatid cohesion"/>
    <property type="evidence" value="ECO:0007669"/>
    <property type="project" value="UniProtKB-ARBA"/>
</dbReference>
<evidence type="ECO:0000256" key="2">
    <source>
        <dbReference type="SAM" id="MobiDB-lite"/>
    </source>
</evidence>
<dbReference type="PANTHER" id="PTHR11199:SF0">
    <property type="entry name" value="LD34181P-RELATED"/>
    <property type="match status" value="1"/>
</dbReference>
<dbReference type="SUPFAM" id="SSF48371">
    <property type="entry name" value="ARM repeat"/>
    <property type="match status" value="1"/>
</dbReference>
<dbReference type="GO" id="GO:0000785">
    <property type="term" value="C:chromatin"/>
    <property type="evidence" value="ECO:0007669"/>
    <property type="project" value="TreeGrafter"/>
</dbReference>
<evidence type="ECO:0000256" key="1">
    <source>
        <dbReference type="ARBA" id="ARBA00005486"/>
    </source>
</evidence>
<dbReference type="InterPro" id="IPR020839">
    <property type="entry name" value="SCD"/>
</dbReference>
<dbReference type="InterPro" id="IPR016024">
    <property type="entry name" value="ARM-type_fold"/>
</dbReference>
<dbReference type="Proteomes" id="UP000278627">
    <property type="component" value="Unassembled WGS sequence"/>
</dbReference>
<dbReference type="PROSITE" id="PS51425">
    <property type="entry name" value="SCD"/>
    <property type="match status" value="1"/>
</dbReference>
<dbReference type="InterPro" id="IPR039662">
    <property type="entry name" value="Cohesin_Scc3/SA"/>
</dbReference>
<dbReference type="AlphaFoldDB" id="A0A0N4SZD9"/>
<comment type="similarity">
    <text evidence="1">Belongs to the SCC3 family.</text>
</comment>
<evidence type="ECO:0000259" key="3">
    <source>
        <dbReference type="PROSITE" id="PS51425"/>
    </source>
</evidence>
<dbReference type="WBParaSite" id="BPAG_0000115101-mRNA-1">
    <property type="protein sequence ID" value="BPAG_0000115101-mRNA-1"/>
    <property type="gene ID" value="BPAG_0000115101"/>
</dbReference>
<feature type="region of interest" description="Disordered" evidence="2">
    <location>
        <begin position="1182"/>
        <end position="1206"/>
    </location>
</feature>
<dbReference type="Gene3D" id="1.25.10.10">
    <property type="entry name" value="Leucine-rich Repeat Variant"/>
    <property type="match status" value="1"/>
</dbReference>
<dbReference type="STRING" id="6280.A0A0N4SZD9"/>
<dbReference type="Pfam" id="PF08514">
    <property type="entry name" value="STAG"/>
    <property type="match status" value="1"/>
</dbReference>
<dbReference type="PANTHER" id="PTHR11199">
    <property type="entry name" value="STROMAL ANTIGEN"/>
    <property type="match status" value="1"/>
</dbReference>
<dbReference type="GO" id="GO:0005634">
    <property type="term" value="C:nucleus"/>
    <property type="evidence" value="ECO:0007669"/>
    <property type="project" value="TreeGrafter"/>
</dbReference>
<dbReference type="EMBL" id="UZAD01000077">
    <property type="protein sequence ID" value="VDN82338.1"/>
    <property type="molecule type" value="Genomic_DNA"/>
</dbReference>
<dbReference type="GO" id="GO:0003682">
    <property type="term" value="F:chromatin binding"/>
    <property type="evidence" value="ECO:0007669"/>
    <property type="project" value="TreeGrafter"/>
</dbReference>